<dbReference type="AlphaFoldDB" id="E7GA42"/>
<proteinExistence type="predicted"/>
<dbReference type="RefSeq" id="WP_008788740.1">
    <property type="nucleotide sequence ID" value="NZ_AKCB01000003.1"/>
</dbReference>
<dbReference type="EMBL" id="ADKX01000030">
    <property type="protein sequence ID" value="EFW05050.1"/>
    <property type="molecule type" value="Genomic_DNA"/>
</dbReference>
<dbReference type="InterPro" id="IPR050908">
    <property type="entry name" value="SmbC-like"/>
</dbReference>
<dbReference type="Pfam" id="PF06445">
    <property type="entry name" value="GyrI-like"/>
    <property type="match status" value="1"/>
</dbReference>
<keyword evidence="3" id="KW-1185">Reference proteome</keyword>
<accession>E7GA42</accession>
<dbReference type="PANTHER" id="PTHR40055">
    <property type="entry name" value="TRANSCRIPTIONAL REGULATOR YGIV-RELATED"/>
    <property type="match status" value="1"/>
</dbReference>
<protein>
    <recommendedName>
        <fullName evidence="1">AraC effector-binding domain-containing protein</fullName>
    </recommendedName>
</protein>
<dbReference type="SUPFAM" id="SSF55136">
    <property type="entry name" value="Probable bacterial effector-binding domain"/>
    <property type="match status" value="1"/>
</dbReference>
<gene>
    <name evidence="2" type="ORF">HMPREF9488_01632</name>
</gene>
<evidence type="ECO:0000313" key="2">
    <source>
        <dbReference type="EMBL" id="EFW05050.1"/>
    </source>
</evidence>
<dbReference type="HOGENOM" id="CLU_113664_1_0_9"/>
<dbReference type="OrthoDB" id="5337216at2"/>
<dbReference type="SMART" id="SM00871">
    <property type="entry name" value="AraC_E_bind"/>
    <property type="match status" value="1"/>
</dbReference>
<dbReference type="eggNOG" id="COG3449">
    <property type="taxonomic scope" value="Bacteria"/>
</dbReference>
<organism evidence="2 3">
    <name type="scientific">Coprobacillus cateniformis</name>
    <dbReference type="NCBI Taxonomy" id="100884"/>
    <lineage>
        <taxon>Bacteria</taxon>
        <taxon>Bacillati</taxon>
        <taxon>Bacillota</taxon>
        <taxon>Erysipelotrichia</taxon>
        <taxon>Erysipelotrichales</taxon>
        <taxon>Coprobacillaceae</taxon>
        <taxon>Coprobacillus</taxon>
    </lineage>
</organism>
<dbReference type="Proteomes" id="UP000003157">
    <property type="component" value="Unassembled WGS sequence"/>
</dbReference>
<evidence type="ECO:0000259" key="1">
    <source>
        <dbReference type="SMART" id="SM00871"/>
    </source>
</evidence>
<dbReference type="InterPro" id="IPR029442">
    <property type="entry name" value="GyrI-like"/>
</dbReference>
<dbReference type="GeneID" id="78231232"/>
<evidence type="ECO:0000313" key="3">
    <source>
        <dbReference type="Proteomes" id="UP000003157"/>
    </source>
</evidence>
<dbReference type="PANTHER" id="PTHR40055:SF1">
    <property type="entry name" value="TRANSCRIPTIONAL REGULATOR YGIV-RELATED"/>
    <property type="match status" value="1"/>
</dbReference>
<dbReference type="Gene3D" id="3.20.80.10">
    <property type="entry name" value="Regulatory factor, effector binding domain"/>
    <property type="match status" value="1"/>
</dbReference>
<dbReference type="STRING" id="100884.GCA_000269565_03474"/>
<dbReference type="InterPro" id="IPR011256">
    <property type="entry name" value="Reg_factor_effector_dom_sf"/>
</dbReference>
<comment type="caution">
    <text evidence="2">The sequence shown here is derived from an EMBL/GenBank/DDBJ whole genome shotgun (WGS) entry which is preliminary data.</text>
</comment>
<feature type="domain" description="AraC effector-binding" evidence="1">
    <location>
        <begin position="1"/>
        <end position="144"/>
    </location>
</feature>
<sequence length="144" mass="16824">MKIEEFKNVTMIYMRHVGEYGLKNKELMETFKQFLKDNHLLNDQSVILGIALDNPQITPVHQLRYDVGLIVDENENNILPSRLIADGKYVIFEVPHTAQGVQNFWIQLPKLAEDLSIDEKKPIIERYTMNKIKNHLCEFCIPVK</sequence>
<reference evidence="2 3" key="1">
    <citation type="submission" date="2010-12" db="EMBL/GenBank/DDBJ databases">
        <title>The Genome Sequence of Coprobacillus sp. strain 29_1.</title>
        <authorList>
            <consortium name="The Broad Institute Genome Sequencing Platform"/>
            <person name="Earl A."/>
            <person name="Ward D."/>
            <person name="Feldgarden M."/>
            <person name="Gevers D."/>
            <person name="Daigneault M."/>
            <person name="Sibley C.D."/>
            <person name="White A."/>
            <person name="Strauss J."/>
            <person name="Allen-Vercoe E."/>
            <person name="Young S.K."/>
            <person name="Zeng Q."/>
            <person name="Gargeya S."/>
            <person name="Fitzgerald M."/>
            <person name="Haas B."/>
            <person name="Abouelleil A."/>
            <person name="Alvarado L."/>
            <person name="Arachchi H.M."/>
            <person name="Berlin A."/>
            <person name="Brown A."/>
            <person name="Chapman S.B."/>
            <person name="Chen Z."/>
            <person name="Dunbar C."/>
            <person name="Freedman E."/>
            <person name="Gearin G."/>
            <person name="Gellesch M."/>
            <person name="Goldberg J."/>
            <person name="Griggs A."/>
            <person name="Gujja S."/>
            <person name="Heilman E."/>
            <person name="Heiman D."/>
            <person name="Howarth C."/>
            <person name="Larson L."/>
            <person name="Lui A."/>
            <person name="MacDonald P.J.P."/>
            <person name="Mehta T."/>
            <person name="Montmayeur A."/>
            <person name="Murphy C."/>
            <person name="Neiman D."/>
            <person name="Pearson M."/>
            <person name="Priest M."/>
            <person name="Roberts A."/>
            <person name="Saif S."/>
            <person name="Shea T."/>
            <person name="Shenoy N."/>
            <person name="Sisk P."/>
            <person name="Stolte C."/>
            <person name="Sykes S."/>
            <person name="White J."/>
            <person name="Yandava C."/>
            <person name="Nusbaum C."/>
            <person name="Birren B."/>
        </authorList>
    </citation>
    <scope>NUCLEOTIDE SEQUENCE [LARGE SCALE GENOMIC DNA]</scope>
    <source>
        <strain evidence="2 3">29_1</strain>
    </source>
</reference>
<name>E7GA42_9FIRM</name>
<dbReference type="InterPro" id="IPR010499">
    <property type="entry name" value="AraC_E-bd"/>
</dbReference>